<dbReference type="EMBL" id="FMUS01000005">
    <property type="protein sequence ID" value="SCY21820.1"/>
    <property type="molecule type" value="Genomic_DNA"/>
</dbReference>
<dbReference type="PANTHER" id="PTHR46112:SF3">
    <property type="entry name" value="AMINOPEPTIDASE YPDF"/>
    <property type="match status" value="1"/>
</dbReference>
<feature type="domain" description="Peptidase M24" evidence="1">
    <location>
        <begin position="135"/>
        <end position="337"/>
    </location>
</feature>
<reference evidence="3 4" key="1">
    <citation type="submission" date="2016-10" db="EMBL/GenBank/DDBJ databases">
        <authorList>
            <person name="de Groot N.N."/>
        </authorList>
    </citation>
    <scope>NUCLEOTIDE SEQUENCE [LARGE SCALE GENOMIC DNA]</scope>
    <source>
        <strain evidence="3 4">DSM 18978</strain>
    </source>
</reference>
<proteinExistence type="predicted"/>
<sequence length="354" mass="40083">MKKDIHQIMEEQGIEALFISEIHNVRYLSGYKSDDAYLLLIRDKRYLITDPRYIEEASDNCKGYQIVNWRDYNGVGYTVADLLLSEKVESLYFEENNISFDLFSQLKKETKAKLFPVKGIIENLRSVKNLDEIVCLRKACEIGDRAFSRILKDIRVGVTERELSAKLAYYLRIEGSDARCYENITLSGARTSLLHGIPSDKPIEQGDLILMDFGAGYQGYLSDMSRTVVMGKATEKQREIYSIIKKSEEDMMASVKAGVDARNTYIASLKAMEDSVYKAYHYTGVGHGIGLAVHEKPFIGPKSKARFVANNIITLEPGIYIPKWGGVRIEDQVIVTDEGCEVLTKSPRDLIELN</sequence>
<dbReference type="SUPFAM" id="SSF55920">
    <property type="entry name" value="Creatinase/aminopeptidase"/>
    <property type="match status" value="1"/>
</dbReference>
<dbReference type="Pfam" id="PF00557">
    <property type="entry name" value="Peptidase_M24"/>
    <property type="match status" value="1"/>
</dbReference>
<dbReference type="InterPro" id="IPR000994">
    <property type="entry name" value="Pept_M24"/>
</dbReference>
<evidence type="ECO:0000313" key="4">
    <source>
        <dbReference type="Proteomes" id="UP000198636"/>
    </source>
</evidence>
<dbReference type="STRING" id="1120976.SAMN03080606_01043"/>
<evidence type="ECO:0000259" key="2">
    <source>
        <dbReference type="Pfam" id="PF01321"/>
    </source>
</evidence>
<dbReference type="Pfam" id="PF01321">
    <property type="entry name" value="Creatinase_N"/>
    <property type="match status" value="1"/>
</dbReference>
<dbReference type="InterPro" id="IPR036005">
    <property type="entry name" value="Creatinase/aminopeptidase-like"/>
</dbReference>
<dbReference type="InterPro" id="IPR050659">
    <property type="entry name" value="Peptidase_M24B"/>
</dbReference>
<keyword evidence="4" id="KW-1185">Reference proteome</keyword>
<dbReference type="GO" id="GO:0004177">
    <property type="term" value="F:aminopeptidase activity"/>
    <property type="evidence" value="ECO:0007669"/>
    <property type="project" value="UniProtKB-KW"/>
</dbReference>
<evidence type="ECO:0000259" key="1">
    <source>
        <dbReference type="Pfam" id="PF00557"/>
    </source>
</evidence>
<dbReference type="Proteomes" id="UP000198636">
    <property type="component" value="Unassembled WGS sequence"/>
</dbReference>
<dbReference type="RefSeq" id="WP_091540798.1">
    <property type="nucleotide sequence ID" value="NZ_FMUS01000005.1"/>
</dbReference>
<dbReference type="Gene3D" id="3.90.230.10">
    <property type="entry name" value="Creatinase/methionine aminopeptidase superfamily"/>
    <property type="match status" value="1"/>
</dbReference>
<dbReference type="OrthoDB" id="9806388at2"/>
<gene>
    <name evidence="3" type="ORF">SAMN03080606_01043</name>
</gene>
<dbReference type="InterPro" id="IPR029149">
    <property type="entry name" value="Creatin/AminoP/Spt16_N"/>
</dbReference>
<dbReference type="AlphaFoldDB" id="A0A1G5E520"/>
<dbReference type="SUPFAM" id="SSF53092">
    <property type="entry name" value="Creatinase/prolidase N-terminal domain"/>
    <property type="match status" value="1"/>
</dbReference>
<organism evidence="3 4">
    <name type="scientific">Alkaliphilus peptidifermentans DSM 18978</name>
    <dbReference type="NCBI Taxonomy" id="1120976"/>
    <lineage>
        <taxon>Bacteria</taxon>
        <taxon>Bacillati</taxon>
        <taxon>Bacillota</taxon>
        <taxon>Clostridia</taxon>
        <taxon>Peptostreptococcales</taxon>
        <taxon>Natronincolaceae</taxon>
        <taxon>Alkaliphilus</taxon>
    </lineage>
</organism>
<protein>
    <submittedName>
        <fullName evidence="3">Xaa-Pro aminopeptidase</fullName>
    </submittedName>
</protein>
<keyword evidence="3" id="KW-0378">Hydrolase</keyword>
<accession>A0A1G5E520</accession>
<evidence type="ECO:0000313" key="3">
    <source>
        <dbReference type="EMBL" id="SCY21820.1"/>
    </source>
</evidence>
<dbReference type="Gene3D" id="3.40.350.10">
    <property type="entry name" value="Creatinase/prolidase N-terminal domain"/>
    <property type="match status" value="1"/>
</dbReference>
<keyword evidence="3" id="KW-0645">Protease</keyword>
<keyword evidence="3" id="KW-0031">Aminopeptidase</keyword>
<feature type="domain" description="Creatinase N-terminal" evidence="2">
    <location>
        <begin position="5"/>
        <end position="127"/>
    </location>
</feature>
<dbReference type="InterPro" id="IPR000587">
    <property type="entry name" value="Creatinase_N"/>
</dbReference>
<name>A0A1G5E520_9FIRM</name>
<dbReference type="PANTHER" id="PTHR46112">
    <property type="entry name" value="AMINOPEPTIDASE"/>
    <property type="match status" value="1"/>
</dbReference>